<protein>
    <submittedName>
        <fullName evidence="17">Family 4 cytochrome P450</fullName>
    </submittedName>
</protein>
<dbReference type="CDD" id="cd20628">
    <property type="entry name" value="CYP4"/>
    <property type="match status" value="1"/>
</dbReference>
<evidence type="ECO:0000256" key="9">
    <source>
        <dbReference type="ARBA" id="ARBA00022848"/>
    </source>
</evidence>
<dbReference type="InterPro" id="IPR017972">
    <property type="entry name" value="Cyt_P450_CS"/>
</dbReference>
<dbReference type="GO" id="GO:0005506">
    <property type="term" value="F:iron ion binding"/>
    <property type="evidence" value="ECO:0007669"/>
    <property type="project" value="InterPro"/>
</dbReference>
<evidence type="ECO:0000256" key="16">
    <source>
        <dbReference type="SAM" id="SignalP"/>
    </source>
</evidence>
<evidence type="ECO:0000256" key="6">
    <source>
        <dbReference type="ARBA" id="ARBA00022617"/>
    </source>
</evidence>
<dbReference type="PROSITE" id="PS00086">
    <property type="entry name" value="CYTOCHROME_P450"/>
    <property type="match status" value="1"/>
</dbReference>
<proteinExistence type="evidence at transcript level"/>
<dbReference type="InterPro" id="IPR050196">
    <property type="entry name" value="Cytochrome_P450_Monoox"/>
</dbReference>
<evidence type="ECO:0000256" key="8">
    <source>
        <dbReference type="ARBA" id="ARBA00022824"/>
    </source>
</evidence>
<evidence type="ECO:0000256" key="2">
    <source>
        <dbReference type="ARBA" id="ARBA00003690"/>
    </source>
</evidence>
<keyword evidence="16" id="KW-0732">Signal</keyword>
<dbReference type="GO" id="GO:0020037">
    <property type="term" value="F:heme binding"/>
    <property type="evidence" value="ECO:0007669"/>
    <property type="project" value="InterPro"/>
</dbReference>
<dbReference type="PANTHER" id="PTHR24291">
    <property type="entry name" value="CYTOCHROME P450 FAMILY 4"/>
    <property type="match status" value="1"/>
</dbReference>
<gene>
    <name evidence="17" type="primary">CYP4U1</name>
</gene>
<reference evidence="17" key="1">
    <citation type="submission" date="1999-06" db="EMBL/GenBank/DDBJ databases">
        <title>Family 4 cytochrome P450 in two Australian termite species, Mastotermes darwiniensis and Coptotermes acinaciformis.</title>
        <authorList>
            <person name="Wu Q.K."/>
            <person name="Falckh P.H.J."/>
        </authorList>
    </citation>
    <scope>NUCLEOTIDE SEQUENCE</scope>
</reference>
<keyword evidence="13" id="KW-0472">Membrane</keyword>
<dbReference type="AlphaFoldDB" id="O45120"/>
<sequence length="501" mass="57068">MLLVALGLLLACLLAVLFLNDFKTRSRMQLADKIPGPKALPVLGNLLDFGLRPDRYRELVEGLIYKHGTIVRLWSGAYLIVILTEAKYVEALLSSTSQIDKAYTYRFVWPWLGSGLLTSTGQALGNPPQAADSSFPLQGTREFRGCVQQKWKILVEKFSRHVNGPEFDVTPYMTLCALDNMSETSMGVTLNAQKDSDSEYVRAIHSLGEIVFTRSGKPWYHSDTTFRLSTLGREQQKNLAILHSFTRSVIRSRKQELLVHLNNQSGEGVQNELGLKRRHAFLDLMLQASQDGASLTDEEIREEVDTFMFEGHDTTTSALSFTMWCLAKYQDVQEKAVVELKQIFGDSTRDATFRDLQEMKYLEQVIKETLRLYPSVNCFGRQLTENFTVGDYVNPAGANVWIYPYHLHRRPEYFPDPERFDPDRFLPENCVGRHPYCYVPFSAGPRNCIGQKFAILELKSTISQVLRSFKVIESDCNGNIRYKLDFVLRSASGLKVKLQPR</sequence>
<evidence type="ECO:0000256" key="4">
    <source>
        <dbReference type="ARBA" id="ARBA00004406"/>
    </source>
</evidence>
<feature type="chain" id="PRO_5012090681" evidence="16">
    <location>
        <begin position="16"/>
        <end position="501"/>
    </location>
</feature>
<evidence type="ECO:0000256" key="15">
    <source>
        <dbReference type="RuleBase" id="RU000461"/>
    </source>
</evidence>
<evidence type="ECO:0000256" key="7">
    <source>
        <dbReference type="ARBA" id="ARBA00022723"/>
    </source>
</evidence>
<comment type="cofactor">
    <cofactor evidence="1 14">
        <name>heme</name>
        <dbReference type="ChEBI" id="CHEBI:30413"/>
    </cofactor>
</comment>
<feature type="signal peptide" evidence="16">
    <location>
        <begin position="1"/>
        <end position="15"/>
    </location>
</feature>
<dbReference type="Gene3D" id="1.10.630.10">
    <property type="entry name" value="Cytochrome P450"/>
    <property type="match status" value="1"/>
</dbReference>
<organism evidence="17">
    <name type="scientific">Coptotermes acinaciformis</name>
    <dbReference type="NCBI Taxonomy" id="72654"/>
    <lineage>
        <taxon>Eukaryota</taxon>
        <taxon>Metazoa</taxon>
        <taxon>Ecdysozoa</taxon>
        <taxon>Arthropoda</taxon>
        <taxon>Hexapoda</taxon>
        <taxon>Insecta</taxon>
        <taxon>Pterygota</taxon>
        <taxon>Neoptera</taxon>
        <taxon>Polyneoptera</taxon>
        <taxon>Dictyoptera</taxon>
        <taxon>Blattodea</taxon>
        <taxon>Blattoidea</taxon>
        <taxon>Termitoidae</taxon>
        <taxon>Rhinotermitidae</taxon>
        <taxon>Coptotermes</taxon>
    </lineage>
</organism>
<evidence type="ECO:0000256" key="12">
    <source>
        <dbReference type="ARBA" id="ARBA00023033"/>
    </source>
</evidence>
<dbReference type="GO" id="GO:0005789">
    <property type="term" value="C:endoplasmic reticulum membrane"/>
    <property type="evidence" value="ECO:0007669"/>
    <property type="project" value="UniProtKB-SubCell"/>
</dbReference>
<comment type="subcellular location">
    <subcellularLocation>
        <location evidence="4">Endoplasmic reticulum membrane</location>
        <topology evidence="4">Peripheral membrane protein</topology>
    </subcellularLocation>
    <subcellularLocation>
        <location evidence="3">Microsome membrane</location>
        <topology evidence="3">Peripheral membrane protein</topology>
    </subcellularLocation>
</comment>
<accession>O45120</accession>
<keyword evidence="8" id="KW-0256">Endoplasmic reticulum</keyword>
<evidence type="ECO:0000256" key="5">
    <source>
        <dbReference type="ARBA" id="ARBA00010617"/>
    </source>
</evidence>
<comment type="similarity">
    <text evidence="5 15">Belongs to the cytochrome P450 family.</text>
</comment>
<evidence type="ECO:0000256" key="14">
    <source>
        <dbReference type="PIRSR" id="PIRSR602403-1"/>
    </source>
</evidence>
<evidence type="ECO:0000313" key="17">
    <source>
        <dbReference type="EMBL" id="AAC03111.2"/>
    </source>
</evidence>
<evidence type="ECO:0000256" key="11">
    <source>
        <dbReference type="ARBA" id="ARBA00023004"/>
    </source>
</evidence>
<dbReference type="Pfam" id="PF00067">
    <property type="entry name" value="p450"/>
    <property type="match status" value="1"/>
</dbReference>
<feature type="binding site" description="axial binding residue" evidence="14">
    <location>
        <position position="448"/>
    </location>
    <ligand>
        <name>heme</name>
        <dbReference type="ChEBI" id="CHEBI:30413"/>
    </ligand>
    <ligandPart>
        <name>Fe</name>
        <dbReference type="ChEBI" id="CHEBI:18248"/>
    </ligandPart>
</feature>
<dbReference type="EMBL" id="AF046010">
    <property type="protein sequence ID" value="AAC03111.2"/>
    <property type="molecule type" value="mRNA"/>
</dbReference>
<dbReference type="GO" id="GO:0004497">
    <property type="term" value="F:monooxygenase activity"/>
    <property type="evidence" value="ECO:0007669"/>
    <property type="project" value="UniProtKB-KW"/>
</dbReference>
<dbReference type="SUPFAM" id="SSF48264">
    <property type="entry name" value="Cytochrome P450"/>
    <property type="match status" value="1"/>
</dbReference>
<dbReference type="InterPro" id="IPR036396">
    <property type="entry name" value="Cyt_P450_sf"/>
</dbReference>
<dbReference type="InterPro" id="IPR002403">
    <property type="entry name" value="Cyt_P450_E_grp-IV"/>
</dbReference>
<dbReference type="PANTHER" id="PTHR24291:SF189">
    <property type="entry name" value="CYTOCHROME P450 4C3-RELATED"/>
    <property type="match status" value="1"/>
</dbReference>
<dbReference type="PRINTS" id="PR00465">
    <property type="entry name" value="EP450IV"/>
</dbReference>
<evidence type="ECO:0000256" key="13">
    <source>
        <dbReference type="ARBA" id="ARBA00023136"/>
    </source>
</evidence>
<comment type="function">
    <text evidence="2">May be involved in the metabolism of insect hormones and in the breakdown of synthetic insecticides.</text>
</comment>
<keyword evidence="9" id="KW-0492">Microsome</keyword>
<evidence type="ECO:0000256" key="1">
    <source>
        <dbReference type="ARBA" id="ARBA00001971"/>
    </source>
</evidence>
<keyword evidence="10 15" id="KW-0560">Oxidoreductase</keyword>
<dbReference type="PRINTS" id="PR00385">
    <property type="entry name" value="P450"/>
</dbReference>
<keyword evidence="6 14" id="KW-0349">Heme</keyword>
<keyword evidence="11 14" id="KW-0408">Iron</keyword>
<name>O45120_9NEOP</name>
<dbReference type="GO" id="GO:0016705">
    <property type="term" value="F:oxidoreductase activity, acting on paired donors, with incorporation or reduction of molecular oxygen"/>
    <property type="evidence" value="ECO:0007669"/>
    <property type="project" value="InterPro"/>
</dbReference>
<keyword evidence="12 15" id="KW-0503">Monooxygenase</keyword>
<evidence type="ECO:0000256" key="3">
    <source>
        <dbReference type="ARBA" id="ARBA00004174"/>
    </source>
</evidence>
<dbReference type="InterPro" id="IPR001128">
    <property type="entry name" value="Cyt_P450"/>
</dbReference>
<evidence type="ECO:0000256" key="10">
    <source>
        <dbReference type="ARBA" id="ARBA00023002"/>
    </source>
</evidence>
<keyword evidence="7 14" id="KW-0479">Metal-binding</keyword>